<reference evidence="2" key="1">
    <citation type="submission" date="2022-11" db="UniProtKB">
        <authorList>
            <consortium name="WormBaseParasite"/>
        </authorList>
    </citation>
    <scope>IDENTIFICATION</scope>
</reference>
<dbReference type="AlphaFoldDB" id="A0A915I7D8"/>
<dbReference type="WBParaSite" id="nRc.2.0.1.t09254-RA">
    <property type="protein sequence ID" value="nRc.2.0.1.t09254-RA"/>
    <property type="gene ID" value="nRc.2.0.1.g09254"/>
</dbReference>
<evidence type="ECO:0000313" key="2">
    <source>
        <dbReference type="WBParaSite" id="nRc.2.0.1.t09254-RA"/>
    </source>
</evidence>
<evidence type="ECO:0000313" key="1">
    <source>
        <dbReference type="Proteomes" id="UP000887565"/>
    </source>
</evidence>
<sequence>MMCFNNYFLLIEVASKPSVWQYCNNWICCNNCSNMTHNVFALVLTKHQMSTINGEEFKCFDCREMCARKESNLKDQLATLKTCRAQNSAEADKLNRKLCESSLSETDSGSEDEFNEVKQLYSFTIVGDQELNEEVPDLPLPLSGGADRALQQHGNGYYQKISKLLCHDKLANKKWQSNDNRWKCIDMKIAQMIAPDDLPFSHVEDVGFMELMMELWRG</sequence>
<accession>A0A915I7D8</accession>
<dbReference type="Proteomes" id="UP000887565">
    <property type="component" value="Unplaced"/>
</dbReference>
<name>A0A915I7D8_ROMCU</name>
<organism evidence="1 2">
    <name type="scientific">Romanomermis culicivorax</name>
    <name type="common">Nematode worm</name>
    <dbReference type="NCBI Taxonomy" id="13658"/>
    <lineage>
        <taxon>Eukaryota</taxon>
        <taxon>Metazoa</taxon>
        <taxon>Ecdysozoa</taxon>
        <taxon>Nematoda</taxon>
        <taxon>Enoplea</taxon>
        <taxon>Dorylaimia</taxon>
        <taxon>Mermithida</taxon>
        <taxon>Mermithoidea</taxon>
        <taxon>Mermithidae</taxon>
        <taxon>Romanomermis</taxon>
    </lineage>
</organism>
<keyword evidence="1" id="KW-1185">Reference proteome</keyword>
<proteinExistence type="predicted"/>
<protein>
    <submittedName>
        <fullName evidence="2">Uncharacterized protein</fullName>
    </submittedName>
</protein>